<organism evidence="2 3">
    <name type="scientific">Pseudocercospora fijiensis (strain CIRAD86)</name>
    <name type="common">Black leaf streak disease fungus</name>
    <name type="synonym">Mycosphaerella fijiensis</name>
    <dbReference type="NCBI Taxonomy" id="383855"/>
    <lineage>
        <taxon>Eukaryota</taxon>
        <taxon>Fungi</taxon>
        <taxon>Dikarya</taxon>
        <taxon>Ascomycota</taxon>
        <taxon>Pezizomycotina</taxon>
        <taxon>Dothideomycetes</taxon>
        <taxon>Dothideomycetidae</taxon>
        <taxon>Mycosphaerellales</taxon>
        <taxon>Mycosphaerellaceae</taxon>
        <taxon>Pseudocercospora</taxon>
    </lineage>
</organism>
<evidence type="ECO:0000256" key="1">
    <source>
        <dbReference type="SAM" id="MobiDB-lite"/>
    </source>
</evidence>
<reference evidence="2 3" key="1">
    <citation type="journal article" date="2012" name="PLoS Pathog.">
        <title>Diverse lifestyles and strategies of plant pathogenesis encoded in the genomes of eighteen Dothideomycetes fungi.</title>
        <authorList>
            <person name="Ohm R.A."/>
            <person name="Feau N."/>
            <person name="Henrissat B."/>
            <person name="Schoch C.L."/>
            <person name="Horwitz B.A."/>
            <person name="Barry K.W."/>
            <person name="Condon B.J."/>
            <person name="Copeland A.C."/>
            <person name="Dhillon B."/>
            <person name="Glaser F."/>
            <person name="Hesse C.N."/>
            <person name="Kosti I."/>
            <person name="LaButti K."/>
            <person name="Lindquist E.A."/>
            <person name="Lucas S."/>
            <person name="Salamov A.A."/>
            <person name="Bradshaw R.E."/>
            <person name="Ciuffetti L."/>
            <person name="Hamelin R.C."/>
            <person name="Kema G.H.J."/>
            <person name="Lawrence C."/>
            <person name="Scott J.A."/>
            <person name="Spatafora J.W."/>
            <person name="Turgeon B.G."/>
            <person name="de Wit P.J.G.M."/>
            <person name="Zhong S."/>
            <person name="Goodwin S.B."/>
            <person name="Grigoriev I.V."/>
        </authorList>
    </citation>
    <scope>NUCLEOTIDE SEQUENCE [LARGE SCALE GENOMIC DNA]</scope>
    <source>
        <strain evidence="2 3">CIRAD86</strain>
    </source>
</reference>
<feature type="compositionally biased region" description="Basic and acidic residues" evidence="1">
    <location>
        <begin position="77"/>
        <end position="89"/>
    </location>
</feature>
<name>M2ZYR2_PSEFD</name>
<accession>M2ZYR2</accession>
<dbReference type="HOGENOM" id="CLU_940490_0_0_1"/>
<dbReference type="Proteomes" id="UP000016932">
    <property type="component" value="Unassembled WGS sequence"/>
</dbReference>
<protein>
    <submittedName>
        <fullName evidence="2">Uncharacterized protein</fullName>
    </submittedName>
</protein>
<evidence type="ECO:0000313" key="2">
    <source>
        <dbReference type="EMBL" id="EME84089.1"/>
    </source>
</evidence>
<dbReference type="VEuPathDB" id="FungiDB:MYCFIDRAFT_173143"/>
<feature type="region of interest" description="Disordered" evidence="1">
    <location>
        <begin position="77"/>
        <end position="104"/>
    </location>
</feature>
<proteinExistence type="predicted"/>
<dbReference type="KEGG" id="pfj:MYCFIDRAFT_173143"/>
<dbReference type="GeneID" id="19332924"/>
<dbReference type="EMBL" id="KB446557">
    <property type="protein sequence ID" value="EME84089.1"/>
    <property type="molecule type" value="Genomic_DNA"/>
</dbReference>
<dbReference type="RefSeq" id="XP_007924713.1">
    <property type="nucleotide sequence ID" value="XM_007926522.1"/>
</dbReference>
<sequence length="296" mass="32691">MLGSEKQITVLLGVGSRNGFSACADLRSGRSRSGYYRRIRIGWLTLAGMRQQRAGRAGFMALDRRLRTHAKLSVRIRSDHGRDRPRRGEMSMASFAKSEASPSTHHTRLTINRQYIQCLHRYILCITGCSYEIRDVVLAQKTTFFPRSYRQMNLMILGLRGCKGPSEAQGHPDALKIGQELGADENGLEIEKGKEGDVKPKEVVSSHRAEDLRLYLTSLVIEGSARLGYQGTSEALVPFGAQVASSIASADTSLHRNIDCLCTEALPSDSGELGRAFADHALCPYRVHVTAQGQDR</sequence>
<dbReference type="AlphaFoldDB" id="M2ZYR2"/>
<evidence type="ECO:0000313" key="3">
    <source>
        <dbReference type="Proteomes" id="UP000016932"/>
    </source>
</evidence>
<gene>
    <name evidence="2" type="ORF">MYCFIDRAFT_173143</name>
</gene>
<keyword evidence="3" id="KW-1185">Reference proteome</keyword>